<evidence type="ECO:0000259" key="5">
    <source>
        <dbReference type="PROSITE" id="PS51352"/>
    </source>
</evidence>
<reference evidence="6 7" key="1">
    <citation type="submission" date="2020-08" db="EMBL/GenBank/DDBJ databases">
        <title>Genomic Encyclopedia of Type Strains, Phase IV (KMG-IV): sequencing the most valuable type-strain genomes for metagenomic binning, comparative biology and taxonomic classification.</title>
        <authorList>
            <person name="Goeker M."/>
        </authorList>
    </citation>
    <scope>NUCLEOTIDE SEQUENCE [LARGE SCALE GENOMIC DNA]</scope>
    <source>
        <strain evidence="6 7">DSM 27203</strain>
    </source>
</reference>
<dbReference type="GO" id="GO:0046872">
    <property type="term" value="F:metal ion binding"/>
    <property type="evidence" value="ECO:0007669"/>
    <property type="project" value="UniProtKB-KW"/>
</dbReference>
<evidence type="ECO:0000256" key="4">
    <source>
        <dbReference type="PIRSR" id="PIRSR603782-2"/>
    </source>
</evidence>
<feature type="disulfide bond" description="Redox-active" evidence="4">
    <location>
        <begin position="76"/>
        <end position="80"/>
    </location>
</feature>
<evidence type="ECO:0000313" key="6">
    <source>
        <dbReference type="EMBL" id="MBB5717228.1"/>
    </source>
</evidence>
<dbReference type="Gene3D" id="3.40.30.10">
    <property type="entry name" value="Glutaredoxin"/>
    <property type="match status" value="1"/>
</dbReference>
<feature type="binding site" evidence="3">
    <location>
        <position position="76"/>
    </location>
    <ligand>
        <name>Cu cation</name>
        <dbReference type="ChEBI" id="CHEBI:23378"/>
    </ligand>
</feature>
<evidence type="ECO:0000256" key="3">
    <source>
        <dbReference type="PIRSR" id="PIRSR603782-1"/>
    </source>
</evidence>
<feature type="binding site" evidence="3">
    <location>
        <position position="165"/>
    </location>
    <ligand>
        <name>Cu cation</name>
        <dbReference type="ChEBI" id="CHEBI:23378"/>
    </ligand>
</feature>
<keyword evidence="2 3" id="KW-0186">Copper</keyword>
<comment type="caution">
    <text evidence="6">The sequence shown here is derived from an EMBL/GenBank/DDBJ whole genome shotgun (WGS) entry which is preliminary data.</text>
</comment>
<dbReference type="PANTHER" id="PTHR12151:SF25">
    <property type="entry name" value="LINALOOL DEHYDRATASE_ISOMERASE DOMAIN-CONTAINING PROTEIN"/>
    <property type="match status" value="1"/>
</dbReference>
<feature type="binding site" evidence="3">
    <location>
        <position position="80"/>
    </location>
    <ligand>
        <name>Cu cation</name>
        <dbReference type="ChEBI" id="CHEBI:23378"/>
    </ligand>
</feature>
<dbReference type="RefSeq" id="WP_184001024.1">
    <property type="nucleotide sequence ID" value="NZ_BAABIF010000004.1"/>
</dbReference>
<dbReference type="PANTHER" id="PTHR12151">
    <property type="entry name" value="ELECTRON TRANSPORT PROTIN SCO1/SENC FAMILY MEMBER"/>
    <property type="match status" value="1"/>
</dbReference>
<organism evidence="6 7">
    <name type="scientific">Stakelama sediminis</name>
    <dbReference type="NCBI Taxonomy" id="463200"/>
    <lineage>
        <taxon>Bacteria</taxon>
        <taxon>Pseudomonadati</taxon>
        <taxon>Pseudomonadota</taxon>
        <taxon>Alphaproteobacteria</taxon>
        <taxon>Sphingomonadales</taxon>
        <taxon>Sphingomonadaceae</taxon>
        <taxon>Stakelama</taxon>
    </lineage>
</organism>
<dbReference type="PROSITE" id="PS51352">
    <property type="entry name" value="THIOREDOXIN_2"/>
    <property type="match status" value="1"/>
</dbReference>
<dbReference type="CDD" id="cd02968">
    <property type="entry name" value="SCO"/>
    <property type="match status" value="1"/>
</dbReference>
<protein>
    <submittedName>
        <fullName evidence="6">Protein SCO1/2</fullName>
    </submittedName>
</protein>
<dbReference type="Proteomes" id="UP000554342">
    <property type="component" value="Unassembled WGS sequence"/>
</dbReference>
<evidence type="ECO:0000256" key="2">
    <source>
        <dbReference type="ARBA" id="ARBA00023008"/>
    </source>
</evidence>
<dbReference type="Pfam" id="PF02630">
    <property type="entry name" value="SCO1-SenC"/>
    <property type="match status" value="1"/>
</dbReference>
<dbReference type="EMBL" id="JACIJI010000001">
    <property type="protein sequence ID" value="MBB5717228.1"/>
    <property type="molecule type" value="Genomic_DNA"/>
</dbReference>
<evidence type="ECO:0000313" key="7">
    <source>
        <dbReference type="Proteomes" id="UP000554342"/>
    </source>
</evidence>
<dbReference type="InterPro" id="IPR013766">
    <property type="entry name" value="Thioredoxin_domain"/>
</dbReference>
<name>A0A840YUB5_9SPHN</name>
<dbReference type="InterPro" id="IPR003782">
    <property type="entry name" value="SCO1/SenC"/>
</dbReference>
<accession>A0A840YUB5</accession>
<feature type="domain" description="Thioredoxin" evidence="5">
    <location>
        <begin position="35"/>
        <end position="204"/>
    </location>
</feature>
<sequence length="207" mass="22006">MIASRHSVKLRPLATVAAVAMLASCSGGGGQWHATNVSGSVPDLSLSLTRAGDGKAVDAGDYRGKVVALYFGYTYCPDVCPMTLSNMAQAVRTLGPAAKDVRVLFVTVDPNRDTPAVLSQYVKAFGPDFEGLYGTADQLARVAKRYRVAYSVTPSPDPAKYEVTHSSALYVFDKQGNARLLVSSLSSDKPDIKGTTADLKRLVGEKD</sequence>
<dbReference type="PROSITE" id="PS51257">
    <property type="entry name" value="PROKAR_LIPOPROTEIN"/>
    <property type="match status" value="1"/>
</dbReference>
<dbReference type="AlphaFoldDB" id="A0A840YUB5"/>
<comment type="similarity">
    <text evidence="1">Belongs to the SCO1/2 family.</text>
</comment>
<keyword evidence="7" id="KW-1185">Reference proteome</keyword>
<proteinExistence type="inferred from homology"/>
<gene>
    <name evidence="6" type="ORF">FHR23_000135</name>
</gene>
<keyword evidence="3" id="KW-0479">Metal-binding</keyword>
<dbReference type="InterPro" id="IPR036249">
    <property type="entry name" value="Thioredoxin-like_sf"/>
</dbReference>
<dbReference type="SUPFAM" id="SSF52833">
    <property type="entry name" value="Thioredoxin-like"/>
    <property type="match status" value="1"/>
</dbReference>
<evidence type="ECO:0000256" key="1">
    <source>
        <dbReference type="ARBA" id="ARBA00010996"/>
    </source>
</evidence>
<keyword evidence="4" id="KW-1015">Disulfide bond</keyword>